<protein>
    <submittedName>
        <fullName evidence="3">Uncharacterized protein</fullName>
    </submittedName>
</protein>
<dbReference type="InterPro" id="IPR055369">
    <property type="entry name" value="WH2_Lhr"/>
</dbReference>
<feature type="domain" description="Large helicase-related protein winged-helix" evidence="2">
    <location>
        <begin position="2"/>
        <end position="36"/>
    </location>
</feature>
<dbReference type="Proteomes" id="UP000516380">
    <property type="component" value="Chromosome"/>
</dbReference>
<accession>A0A7G1ILV0</accession>
<organism evidence="3 4">
    <name type="scientific">Mycobacterium kansasii</name>
    <dbReference type="NCBI Taxonomy" id="1768"/>
    <lineage>
        <taxon>Bacteria</taxon>
        <taxon>Bacillati</taxon>
        <taxon>Actinomycetota</taxon>
        <taxon>Actinomycetes</taxon>
        <taxon>Mycobacteriales</taxon>
        <taxon>Mycobacteriaceae</taxon>
        <taxon>Mycobacterium</taxon>
    </lineage>
</organism>
<dbReference type="Pfam" id="PF23236">
    <property type="entry name" value="WHD_2nd_Lhr"/>
    <property type="match status" value="1"/>
</dbReference>
<evidence type="ECO:0000259" key="2">
    <source>
        <dbReference type="Pfam" id="PF23236"/>
    </source>
</evidence>
<feature type="domain" description="Large helicase-related protein winged-helix" evidence="1">
    <location>
        <begin position="128"/>
        <end position="217"/>
    </location>
</feature>
<name>A0A7G1ILV0_MYCKA</name>
<gene>
    <name evidence="3" type="ORF">NIIDMKKI_59510</name>
</gene>
<sequence>MSFAGRNWWVAVEDIGRLRDGVGAAVPVGLPATFTEEVADPLGELLGRYARTHTPFTTAEAAARFGLGLRVTTDVLGRLAGDGRLVRGDFVVAAAPGGVGSQQWCDAEVLRILRRRSLAALRAQVEPVSTTAYGRFLPEWHHVGATDTGGVDRLAAVIDQLAGARIPASALEPLVLAPRVRDYSPAMLDELLASGEVIWSGAGLISGSDGWVSLHLADSAPLTLALPANQPAEIELTDAHRVILDMLTGGGAYFFRQLTGNGHTETDLKTALWELIWAGWVTGDTFAPVRAILGGGPGARKRSAPAHRGHRPPRLSRYSVAHAQARAPDPTVAGRWSALPTAEPDSTLQAHYHAELLLNRHGVLTKARRPPKVCPAGSRPCTRC</sequence>
<evidence type="ECO:0000313" key="4">
    <source>
        <dbReference type="Proteomes" id="UP000516380"/>
    </source>
</evidence>
<dbReference type="InterPro" id="IPR055368">
    <property type="entry name" value="WH3_Lhr"/>
</dbReference>
<reference evidence="3 4" key="1">
    <citation type="submission" date="2020-07" db="EMBL/GenBank/DDBJ databases">
        <title>Mycobacterium kansasii (former subtype) with zoonotic potential isolated from diseased indoor pet cat, Japan.</title>
        <authorList>
            <person name="Fukano H."/>
            <person name="Terazono T."/>
            <person name="Hoshino Y."/>
        </authorList>
    </citation>
    <scope>NUCLEOTIDE SEQUENCE [LARGE SCALE GENOMIC DNA]</scope>
    <source>
        <strain evidence="3 4">Kuro-I</strain>
    </source>
</reference>
<evidence type="ECO:0000259" key="1">
    <source>
        <dbReference type="Pfam" id="PF23235"/>
    </source>
</evidence>
<evidence type="ECO:0000313" key="3">
    <source>
        <dbReference type="EMBL" id="BCI90745.1"/>
    </source>
</evidence>
<keyword evidence="4" id="KW-1185">Reference proteome</keyword>
<dbReference type="EMBL" id="AP023343">
    <property type="protein sequence ID" value="BCI90745.1"/>
    <property type="molecule type" value="Genomic_DNA"/>
</dbReference>
<dbReference type="Pfam" id="PF23235">
    <property type="entry name" value="WHD_3rd_Lhr"/>
    <property type="match status" value="1"/>
</dbReference>
<dbReference type="AlphaFoldDB" id="A0A7G1ILV0"/>
<proteinExistence type="predicted"/>